<dbReference type="Proteomes" id="UP001497535">
    <property type="component" value="Unassembled WGS sequence"/>
</dbReference>
<dbReference type="EMBL" id="CAVMJV010000003">
    <property type="protein sequence ID" value="CAK5018428.1"/>
    <property type="molecule type" value="Genomic_DNA"/>
</dbReference>
<accession>A0ACB0XUZ9</accession>
<sequence>MHHYPLKIFFNSALLPSFNFLEFLVLMQWFTCITIHIFRVHHLSGQINIKNGLAS</sequence>
<protein>
    <submittedName>
        <fullName evidence="1">Uncharacterized protein</fullName>
    </submittedName>
</protein>
<gene>
    <name evidence="1" type="ORF">MENTE1834_LOCUS3825</name>
</gene>
<keyword evidence="2" id="KW-1185">Reference proteome</keyword>
<evidence type="ECO:0000313" key="1">
    <source>
        <dbReference type="EMBL" id="CAK5018428.1"/>
    </source>
</evidence>
<reference evidence="1" key="1">
    <citation type="submission" date="2023-11" db="EMBL/GenBank/DDBJ databases">
        <authorList>
            <person name="Poullet M."/>
        </authorList>
    </citation>
    <scope>NUCLEOTIDE SEQUENCE</scope>
    <source>
        <strain evidence="1">E1834</strain>
    </source>
</reference>
<proteinExistence type="predicted"/>
<organism evidence="1 2">
    <name type="scientific">Meloidogyne enterolobii</name>
    <name type="common">Root-knot nematode worm</name>
    <name type="synonym">Meloidogyne mayaguensis</name>
    <dbReference type="NCBI Taxonomy" id="390850"/>
    <lineage>
        <taxon>Eukaryota</taxon>
        <taxon>Metazoa</taxon>
        <taxon>Ecdysozoa</taxon>
        <taxon>Nematoda</taxon>
        <taxon>Chromadorea</taxon>
        <taxon>Rhabditida</taxon>
        <taxon>Tylenchina</taxon>
        <taxon>Tylenchomorpha</taxon>
        <taxon>Tylenchoidea</taxon>
        <taxon>Meloidogynidae</taxon>
        <taxon>Meloidogyninae</taxon>
        <taxon>Meloidogyne</taxon>
    </lineage>
</organism>
<evidence type="ECO:0000313" key="2">
    <source>
        <dbReference type="Proteomes" id="UP001497535"/>
    </source>
</evidence>
<name>A0ACB0XUZ9_MELEN</name>
<comment type="caution">
    <text evidence="1">The sequence shown here is derived from an EMBL/GenBank/DDBJ whole genome shotgun (WGS) entry which is preliminary data.</text>
</comment>